<keyword evidence="3" id="KW-0408">Iron</keyword>
<dbReference type="Pfam" id="PF00149">
    <property type="entry name" value="Metallophos"/>
    <property type="match status" value="1"/>
</dbReference>
<evidence type="ECO:0000313" key="6">
    <source>
        <dbReference type="EMBL" id="MSE15413.1"/>
    </source>
</evidence>
<dbReference type="Gene3D" id="3.60.21.10">
    <property type="match status" value="1"/>
</dbReference>
<evidence type="ECO:0000259" key="5">
    <source>
        <dbReference type="Pfam" id="PF00149"/>
    </source>
</evidence>
<dbReference type="EMBL" id="WKLC01000343">
    <property type="protein sequence ID" value="MSE15413.1"/>
    <property type="molecule type" value="Genomic_DNA"/>
</dbReference>
<dbReference type="InterPro" id="IPR050884">
    <property type="entry name" value="CNP_phosphodiesterase-III"/>
</dbReference>
<protein>
    <submittedName>
        <fullName evidence="6">Metallophosphoesterase</fullName>
    </submittedName>
</protein>
<dbReference type="PANTHER" id="PTHR42988">
    <property type="entry name" value="PHOSPHOHYDROLASE"/>
    <property type="match status" value="1"/>
</dbReference>
<dbReference type="Proteomes" id="UP000461948">
    <property type="component" value="Unassembled WGS sequence"/>
</dbReference>
<dbReference type="InterPro" id="IPR004843">
    <property type="entry name" value="Calcineurin-like_PHP"/>
</dbReference>
<feature type="domain" description="Calcineurin-like phosphoesterase" evidence="5">
    <location>
        <begin position="1"/>
        <end position="85"/>
    </location>
</feature>
<reference evidence="6 7" key="1">
    <citation type="submission" date="2019-11" db="EMBL/GenBank/DDBJ databases">
        <title>Draft Genome Sequence of Plant Growth-Promoting Rhizosphere-Associated Bacteria.</title>
        <authorList>
            <person name="Vasilyev I.Y."/>
            <person name="Radchenko V."/>
            <person name="Ilnitskaya E.V."/>
        </authorList>
    </citation>
    <scope>NUCLEOTIDE SEQUENCE [LARGE SCALE GENOMIC DNA]</scope>
    <source>
        <strain evidence="6 7">VRA_MhP_f</strain>
    </source>
</reference>
<gene>
    <name evidence="6" type="ORF">GKC49_09790</name>
</gene>
<accession>A0A7X2MLL4</accession>
<evidence type="ECO:0000256" key="1">
    <source>
        <dbReference type="ARBA" id="ARBA00022723"/>
    </source>
</evidence>
<evidence type="ECO:0000256" key="3">
    <source>
        <dbReference type="ARBA" id="ARBA00023004"/>
    </source>
</evidence>
<dbReference type="AlphaFoldDB" id="A0A7X2MLL4"/>
<dbReference type="InterPro" id="IPR029052">
    <property type="entry name" value="Metallo-depent_PP-like"/>
</dbReference>
<evidence type="ECO:0000256" key="4">
    <source>
        <dbReference type="ARBA" id="ARBA00025742"/>
    </source>
</evidence>
<keyword evidence="2" id="KW-0378">Hydrolase</keyword>
<comment type="caution">
    <text evidence="6">The sequence shown here is derived from an EMBL/GenBank/DDBJ whole genome shotgun (WGS) entry which is preliminary data.</text>
</comment>
<evidence type="ECO:0000313" key="7">
    <source>
        <dbReference type="Proteomes" id="UP000461948"/>
    </source>
</evidence>
<keyword evidence="1" id="KW-0479">Metal-binding</keyword>
<evidence type="ECO:0000256" key="2">
    <source>
        <dbReference type="ARBA" id="ARBA00022801"/>
    </source>
</evidence>
<sequence>MLIAQITDIHAAPDNDHLQRFGQALSWLEQVGPDIMVLSGDLTDGGWDEGYEQIAAQLEKQAYPSLLLPGNSDDRSYMRQTWGNERWLPDSTGELLHFSYNAGVISLAGVDSTVSGQSYGSLSGRMGWLEKQLGEADGAPV</sequence>
<organism evidence="6 7">
    <name type="scientific">Enterobacter agglomerans</name>
    <name type="common">Erwinia herbicola</name>
    <name type="synonym">Pantoea agglomerans</name>
    <dbReference type="NCBI Taxonomy" id="549"/>
    <lineage>
        <taxon>Bacteria</taxon>
        <taxon>Pseudomonadati</taxon>
        <taxon>Pseudomonadota</taxon>
        <taxon>Gammaproteobacteria</taxon>
        <taxon>Enterobacterales</taxon>
        <taxon>Erwiniaceae</taxon>
        <taxon>Pantoea</taxon>
        <taxon>Pantoea agglomerans group</taxon>
    </lineage>
</organism>
<dbReference type="PANTHER" id="PTHR42988:SF2">
    <property type="entry name" value="CYCLIC NUCLEOTIDE PHOSPHODIESTERASE CBUA0032-RELATED"/>
    <property type="match status" value="1"/>
</dbReference>
<name>A0A7X2MLL4_ENTAG</name>
<comment type="similarity">
    <text evidence="4">Belongs to the cyclic nucleotide phosphodiesterase class-III family.</text>
</comment>
<dbReference type="GO" id="GO:0046872">
    <property type="term" value="F:metal ion binding"/>
    <property type="evidence" value="ECO:0007669"/>
    <property type="project" value="UniProtKB-KW"/>
</dbReference>
<proteinExistence type="inferred from homology"/>
<dbReference type="GO" id="GO:0016787">
    <property type="term" value="F:hydrolase activity"/>
    <property type="evidence" value="ECO:0007669"/>
    <property type="project" value="UniProtKB-KW"/>
</dbReference>
<dbReference type="SUPFAM" id="SSF56300">
    <property type="entry name" value="Metallo-dependent phosphatases"/>
    <property type="match status" value="1"/>
</dbReference>
<feature type="non-terminal residue" evidence="6">
    <location>
        <position position="141"/>
    </location>
</feature>